<dbReference type="GO" id="GO:0005886">
    <property type="term" value="C:plasma membrane"/>
    <property type="evidence" value="ECO:0007669"/>
    <property type="project" value="TreeGrafter"/>
</dbReference>
<comment type="caution">
    <text evidence="1">The sequence shown here is derived from an EMBL/GenBank/DDBJ whole genome shotgun (WGS) entry which is preliminary data.</text>
</comment>
<dbReference type="Gene3D" id="3.40.50.300">
    <property type="entry name" value="P-loop containing nucleotide triphosphate hydrolases"/>
    <property type="match status" value="1"/>
</dbReference>
<dbReference type="AlphaFoldDB" id="A0A645FZM2"/>
<dbReference type="PANTHER" id="PTHR32309:SF13">
    <property type="entry name" value="FERRIC ENTEROBACTIN TRANSPORT PROTEIN FEPE"/>
    <property type="match status" value="1"/>
</dbReference>
<organism evidence="1">
    <name type="scientific">bioreactor metagenome</name>
    <dbReference type="NCBI Taxonomy" id="1076179"/>
    <lineage>
        <taxon>unclassified sequences</taxon>
        <taxon>metagenomes</taxon>
        <taxon>ecological metagenomes</taxon>
    </lineage>
</organism>
<dbReference type="PANTHER" id="PTHR32309">
    <property type="entry name" value="TYROSINE-PROTEIN KINASE"/>
    <property type="match status" value="1"/>
</dbReference>
<dbReference type="InterPro" id="IPR050445">
    <property type="entry name" value="Bact_polysacc_biosynth/exp"/>
</dbReference>
<evidence type="ECO:0008006" key="2">
    <source>
        <dbReference type="Google" id="ProtNLM"/>
    </source>
</evidence>
<sequence length="182" mass="19971">MPSVLKMIGIRDDGKSGVIQIVKKESTCAASVKYIKRLGCFILPSGGSSNKATEIIGSEEFRTLIKQVREEFDYVIIDTPPAHVVADCLVIAPYVDSLIFAIRNDYAKTKDIIHTIEDLESAGVEILGSVLTMTDEAAVSSYFSARKGSSYYSRNRKRYGGYYAARPMQLPASAETDVVSEI</sequence>
<proteinExistence type="predicted"/>
<dbReference type="GO" id="GO:0004713">
    <property type="term" value="F:protein tyrosine kinase activity"/>
    <property type="evidence" value="ECO:0007669"/>
    <property type="project" value="TreeGrafter"/>
</dbReference>
<dbReference type="EMBL" id="VSSQ01066912">
    <property type="protein sequence ID" value="MPN19366.1"/>
    <property type="molecule type" value="Genomic_DNA"/>
</dbReference>
<dbReference type="SUPFAM" id="SSF52540">
    <property type="entry name" value="P-loop containing nucleoside triphosphate hydrolases"/>
    <property type="match status" value="1"/>
</dbReference>
<accession>A0A645FZM2</accession>
<reference evidence="1" key="1">
    <citation type="submission" date="2019-08" db="EMBL/GenBank/DDBJ databases">
        <authorList>
            <person name="Kucharzyk K."/>
            <person name="Murdoch R.W."/>
            <person name="Higgins S."/>
            <person name="Loffler F."/>
        </authorList>
    </citation>
    <scope>NUCLEOTIDE SEQUENCE</scope>
</reference>
<gene>
    <name evidence="1" type="ORF">SDC9_166735</name>
</gene>
<dbReference type="InterPro" id="IPR027417">
    <property type="entry name" value="P-loop_NTPase"/>
</dbReference>
<protein>
    <recommendedName>
        <fullName evidence="2">Non-specific protein-tyrosine kinase</fullName>
    </recommendedName>
</protein>
<evidence type="ECO:0000313" key="1">
    <source>
        <dbReference type="EMBL" id="MPN19366.1"/>
    </source>
</evidence>
<name>A0A645FZM2_9ZZZZ</name>